<proteinExistence type="inferred from homology"/>
<dbReference type="SUPFAM" id="SSF51161">
    <property type="entry name" value="Trimeric LpxA-like enzymes"/>
    <property type="match status" value="1"/>
</dbReference>
<dbReference type="CDD" id="cd03358">
    <property type="entry name" value="LbH_WxcM_N_like"/>
    <property type="match status" value="1"/>
</dbReference>
<dbReference type="InterPro" id="IPR050179">
    <property type="entry name" value="Trans_hexapeptide_repeat"/>
</dbReference>
<sequence length="258" mass="27884">MIHPTALISPKARLGREVSVGPFTVIHDNVELGDRCSIGSHCEIGHPAPRAEGRPLVIGNDSLIRSHSVFYEGSTFGPGLTTGHRVTVREGTQAGINFQIGTLCDIQGTCTVGDYTRFHSNVHIGQHSTIGNYVWIFPYVVLTNDPHPPSSVMRGVTLEDFVAVATMSIVLPGVTVRRGALVGAHSSVSRDVDADTVVAGAPAKFVCPTEQIKLRDGSGRPAYPWRRHFTRGYPDDVVARWLAEFGEGRQAASNPEHD</sequence>
<gene>
    <name evidence="2" type="ORF">LPC04_21795</name>
</gene>
<accession>A0A9X1YL72</accession>
<dbReference type="PANTHER" id="PTHR43300:SF4">
    <property type="entry name" value="ACYL-[ACYL-CARRIER-PROTEIN]--UDP-N-ACETYLGLUCOSAMINE O-ACYLTRANSFERASE"/>
    <property type="match status" value="1"/>
</dbReference>
<evidence type="ECO:0000313" key="2">
    <source>
        <dbReference type="EMBL" id="MCK9688349.1"/>
    </source>
</evidence>
<dbReference type="InterPro" id="IPR011004">
    <property type="entry name" value="Trimer_LpxA-like_sf"/>
</dbReference>
<dbReference type="Proteomes" id="UP001139353">
    <property type="component" value="Unassembled WGS sequence"/>
</dbReference>
<dbReference type="AlphaFoldDB" id="A0A9X1YL72"/>
<dbReference type="PANTHER" id="PTHR43300">
    <property type="entry name" value="ACETYLTRANSFERASE"/>
    <property type="match status" value="1"/>
</dbReference>
<dbReference type="InterPro" id="IPR001451">
    <property type="entry name" value="Hexapep"/>
</dbReference>
<dbReference type="RefSeq" id="WP_275684391.1">
    <property type="nucleotide sequence ID" value="NZ_JAJLJH010000008.1"/>
</dbReference>
<organism evidence="2 3">
    <name type="scientific">Scleromatobacter humisilvae</name>
    <dbReference type="NCBI Taxonomy" id="2897159"/>
    <lineage>
        <taxon>Bacteria</taxon>
        <taxon>Pseudomonadati</taxon>
        <taxon>Pseudomonadota</taxon>
        <taxon>Betaproteobacteria</taxon>
        <taxon>Burkholderiales</taxon>
        <taxon>Sphaerotilaceae</taxon>
        <taxon>Scleromatobacter</taxon>
    </lineage>
</organism>
<name>A0A9X1YL72_9BURK</name>
<comment type="similarity">
    <text evidence="1">Belongs to the transferase hexapeptide repeat family.</text>
</comment>
<dbReference type="Gene3D" id="2.160.10.10">
    <property type="entry name" value="Hexapeptide repeat proteins"/>
    <property type="match status" value="1"/>
</dbReference>
<dbReference type="EMBL" id="JAJLJH010000008">
    <property type="protein sequence ID" value="MCK9688349.1"/>
    <property type="molecule type" value="Genomic_DNA"/>
</dbReference>
<keyword evidence="3" id="KW-1185">Reference proteome</keyword>
<evidence type="ECO:0000256" key="1">
    <source>
        <dbReference type="ARBA" id="ARBA00007274"/>
    </source>
</evidence>
<evidence type="ECO:0000313" key="3">
    <source>
        <dbReference type="Proteomes" id="UP001139353"/>
    </source>
</evidence>
<protein>
    <submittedName>
        <fullName evidence="2">Acetyltransferase</fullName>
    </submittedName>
</protein>
<reference evidence="2" key="1">
    <citation type="submission" date="2021-11" db="EMBL/GenBank/DDBJ databases">
        <title>BS-T2-15 a new species belonging to the Comamonadaceae family isolated from the soil of a French oak forest.</title>
        <authorList>
            <person name="Mieszkin S."/>
            <person name="Alain K."/>
        </authorList>
    </citation>
    <scope>NUCLEOTIDE SEQUENCE</scope>
    <source>
        <strain evidence="2">BS-T2-15</strain>
    </source>
</reference>
<dbReference type="Pfam" id="PF00132">
    <property type="entry name" value="Hexapep"/>
    <property type="match status" value="1"/>
</dbReference>
<comment type="caution">
    <text evidence="2">The sequence shown here is derived from an EMBL/GenBank/DDBJ whole genome shotgun (WGS) entry which is preliminary data.</text>
</comment>